<organism evidence="2">
    <name type="scientific">marine metagenome</name>
    <dbReference type="NCBI Taxonomy" id="408172"/>
    <lineage>
        <taxon>unclassified sequences</taxon>
        <taxon>metagenomes</taxon>
        <taxon>ecological metagenomes</taxon>
    </lineage>
</organism>
<evidence type="ECO:0000313" key="2">
    <source>
        <dbReference type="EMBL" id="SVA20949.1"/>
    </source>
</evidence>
<gene>
    <name evidence="2" type="ORF">METZ01_LOCUS73803</name>
</gene>
<dbReference type="InterPro" id="IPR027417">
    <property type="entry name" value="P-loop_NTPase"/>
</dbReference>
<dbReference type="GO" id="GO:0005886">
    <property type="term" value="C:plasma membrane"/>
    <property type="evidence" value="ECO:0007669"/>
    <property type="project" value="TreeGrafter"/>
</dbReference>
<evidence type="ECO:0000259" key="1">
    <source>
        <dbReference type="Pfam" id="PF00005"/>
    </source>
</evidence>
<feature type="domain" description="ABC transporter" evidence="1">
    <location>
        <begin position="16"/>
        <end position="70"/>
    </location>
</feature>
<name>A0A381TYM9_9ZZZZ</name>
<protein>
    <recommendedName>
        <fullName evidence="1">ABC transporter domain-containing protein</fullName>
    </recommendedName>
</protein>
<dbReference type="SUPFAM" id="SSF52540">
    <property type="entry name" value="P-loop containing nucleoside triphosphate hydrolases"/>
    <property type="match status" value="1"/>
</dbReference>
<sequence length="128" mass="13998">MTALENVTLSAELNGTNGSQKKSIELLSLVGLANRNHHYPAQLSGGEQQRLCLARAFINEPSIVLADEPTGNLDSQNSKLILDLMIDLHRNKKSTIALVTHEPDVAKKAERIIVMDDGKIIQDSMPTL</sequence>
<dbReference type="GO" id="GO:0016887">
    <property type="term" value="F:ATP hydrolysis activity"/>
    <property type="evidence" value="ECO:0007669"/>
    <property type="project" value="InterPro"/>
</dbReference>
<proteinExistence type="predicted"/>
<dbReference type="Pfam" id="PF00005">
    <property type="entry name" value="ABC_tran"/>
    <property type="match status" value="1"/>
</dbReference>
<accession>A0A381TYM9</accession>
<dbReference type="InterPro" id="IPR015854">
    <property type="entry name" value="ABC_transpr_LolD-like"/>
</dbReference>
<reference evidence="2" key="1">
    <citation type="submission" date="2018-05" db="EMBL/GenBank/DDBJ databases">
        <authorList>
            <person name="Lanie J.A."/>
            <person name="Ng W.-L."/>
            <person name="Kazmierczak K.M."/>
            <person name="Andrzejewski T.M."/>
            <person name="Davidsen T.M."/>
            <person name="Wayne K.J."/>
            <person name="Tettelin H."/>
            <person name="Glass J.I."/>
            <person name="Rusch D."/>
            <person name="Podicherti R."/>
            <person name="Tsui H.-C.T."/>
            <person name="Winkler M.E."/>
        </authorList>
    </citation>
    <scope>NUCLEOTIDE SEQUENCE</scope>
</reference>
<dbReference type="EMBL" id="UINC01005377">
    <property type="protein sequence ID" value="SVA20949.1"/>
    <property type="molecule type" value="Genomic_DNA"/>
</dbReference>
<dbReference type="GO" id="GO:0022857">
    <property type="term" value="F:transmembrane transporter activity"/>
    <property type="evidence" value="ECO:0007669"/>
    <property type="project" value="TreeGrafter"/>
</dbReference>
<dbReference type="GO" id="GO:0005524">
    <property type="term" value="F:ATP binding"/>
    <property type="evidence" value="ECO:0007669"/>
    <property type="project" value="InterPro"/>
</dbReference>
<dbReference type="InterPro" id="IPR003439">
    <property type="entry name" value="ABC_transporter-like_ATP-bd"/>
</dbReference>
<dbReference type="Gene3D" id="3.40.50.300">
    <property type="entry name" value="P-loop containing nucleotide triphosphate hydrolases"/>
    <property type="match status" value="1"/>
</dbReference>
<dbReference type="AlphaFoldDB" id="A0A381TYM9"/>
<dbReference type="PANTHER" id="PTHR24220">
    <property type="entry name" value="IMPORT ATP-BINDING PROTEIN"/>
    <property type="match status" value="1"/>
</dbReference>